<name>A0A9N9JZI1_9GLOM</name>
<evidence type="ECO:0000256" key="1">
    <source>
        <dbReference type="SAM" id="MobiDB-lite"/>
    </source>
</evidence>
<proteinExistence type="predicted"/>
<feature type="region of interest" description="Disordered" evidence="1">
    <location>
        <begin position="1"/>
        <end position="42"/>
    </location>
</feature>
<feature type="non-terminal residue" evidence="2">
    <location>
        <position position="1"/>
    </location>
</feature>
<dbReference type="AlphaFoldDB" id="A0A9N9JZI1"/>
<feature type="compositionally biased region" description="Polar residues" evidence="1">
    <location>
        <begin position="31"/>
        <end position="42"/>
    </location>
</feature>
<feature type="compositionally biased region" description="Polar residues" evidence="1">
    <location>
        <begin position="10"/>
        <end position="19"/>
    </location>
</feature>
<accession>A0A9N9JZI1</accession>
<comment type="caution">
    <text evidence="2">The sequence shown here is derived from an EMBL/GenBank/DDBJ whole genome shotgun (WGS) entry which is preliminary data.</text>
</comment>
<keyword evidence="3" id="KW-1185">Reference proteome</keyword>
<dbReference type="Proteomes" id="UP000789405">
    <property type="component" value="Unassembled WGS sequence"/>
</dbReference>
<evidence type="ECO:0000313" key="3">
    <source>
        <dbReference type="Proteomes" id="UP000789405"/>
    </source>
</evidence>
<sequence>KEAIRKMSKKGTQNSGITRNENSVSNESSETIATSTSPNQDVQDLYGGIDNQTRAYVDTVIQSTAAALMQNMQQLMDQQI</sequence>
<gene>
    <name evidence="2" type="ORF">DERYTH_LOCUS23455</name>
</gene>
<evidence type="ECO:0000313" key="2">
    <source>
        <dbReference type="EMBL" id="CAG8801428.1"/>
    </source>
</evidence>
<protein>
    <submittedName>
        <fullName evidence="2">542_t:CDS:1</fullName>
    </submittedName>
</protein>
<feature type="compositionally biased region" description="Low complexity" evidence="1">
    <location>
        <begin position="20"/>
        <end position="30"/>
    </location>
</feature>
<dbReference type="EMBL" id="CAJVPY010035844">
    <property type="protein sequence ID" value="CAG8801428.1"/>
    <property type="molecule type" value="Genomic_DNA"/>
</dbReference>
<reference evidence="2" key="1">
    <citation type="submission" date="2021-06" db="EMBL/GenBank/DDBJ databases">
        <authorList>
            <person name="Kallberg Y."/>
            <person name="Tangrot J."/>
            <person name="Rosling A."/>
        </authorList>
    </citation>
    <scope>NUCLEOTIDE SEQUENCE</scope>
    <source>
        <strain evidence="2">MA453B</strain>
    </source>
</reference>
<organism evidence="2 3">
    <name type="scientific">Dentiscutata erythropus</name>
    <dbReference type="NCBI Taxonomy" id="1348616"/>
    <lineage>
        <taxon>Eukaryota</taxon>
        <taxon>Fungi</taxon>
        <taxon>Fungi incertae sedis</taxon>
        <taxon>Mucoromycota</taxon>
        <taxon>Glomeromycotina</taxon>
        <taxon>Glomeromycetes</taxon>
        <taxon>Diversisporales</taxon>
        <taxon>Gigasporaceae</taxon>
        <taxon>Dentiscutata</taxon>
    </lineage>
</organism>